<dbReference type="Proteomes" id="UP000007303">
    <property type="component" value="Unassembled WGS sequence"/>
</dbReference>
<dbReference type="HOGENOM" id="CLU_039516_2_0_1"/>
<keyword evidence="4" id="KW-0964">Secreted</keyword>
<keyword evidence="12" id="KW-1185">Reference proteome</keyword>
<evidence type="ECO:0000256" key="2">
    <source>
        <dbReference type="ARBA" id="ARBA00004613"/>
    </source>
</evidence>
<dbReference type="InterPro" id="IPR020864">
    <property type="entry name" value="MACPF"/>
</dbReference>
<comment type="similarity">
    <text evidence="3">Belongs to the complement C6/C7/C8/C9 family.</text>
</comment>
<dbReference type="SMART" id="SM00457">
    <property type="entry name" value="MACPF"/>
    <property type="match status" value="1"/>
</dbReference>
<evidence type="ECO:0008006" key="13">
    <source>
        <dbReference type="Google" id="ProtNLM"/>
    </source>
</evidence>
<feature type="domain" description="C2" evidence="9">
    <location>
        <begin position="374"/>
        <end position="496"/>
    </location>
</feature>
<dbReference type="Pfam" id="PF01823">
    <property type="entry name" value="MACPF"/>
    <property type="match status" value="1"/>
</dbReference>
<dbReference type="InterPro" id="IPR020863">
    <property type="entry name" value="MACPF_CS"/>
</dbReference>
<reference evidence="11" key="2">
    <citation type="submission" date="2025-08" db="UniProtKB">
        <authorList>
            <consortium name="Ensembl"/>
        </authorList>
    </citation>
    <scope>IDENTIFICATION</scope>
</reference>
<evidence type="ECO:0000256" key="6">
    <source>
        <dbReference type="ARBA" id="ARBA00023136"/>
    </source>
</evidence>
<evidence type="ECO:0000256" key="8">
    <source>
        <dbReference type="SAM" id="SignalP"/>
    </source>
</evidence>
<feature type="signal peptide" evidence="8">
    <location>
        <begin position="1"/>
        <end position="20"/>
    </location>
</feature>
<dbReference type="InParanoid" id="H3CS64"/>
<sequence>SLSLIVIISLFLLLPQPVGLTPVLSCRTGNSSQCQSAPFVPGHNLVGEGFNVVTLQRKGAYLIDVQSFLSPAGTCTLCSNSLLGHQLQKLPLSAVDWRPSSRCRADIYGSAHKSVSSLLETYTSQDSSDWKVGLNVGKFANLVVGGSQSSAYKYAIARTREDRHFFSLHRVTCSHYSYRVSSKPILSKEFSRDLTSLPHVYNSVTKPQYARLILTYGTHYLRQVYLGGRLRRITAARTCLSTLNGLSSSEVHSCLSLGIGIGLGQLKLSANQQSCRKVLNNQDVATSFGTGLFQHSTEVVGGTNWLGEFSLKSNDSVGYRNWLNTLKEHPDIVSYSLRPIYELVPVTGKRLAMKAAIAYLQENSVKTSPKEPSCPATPNLASNCCPKEAWRGTLRVTIVRAWNLKGDLIGRTDAYAKMWFGPFYYRTRMIKSNNPVWNARYTLSKVPTTFGLKVEVWDKDLRWDDLLGSCTWYPQQGTHTVTCPTQRGRGGFQVSYSLTCDKYLTGSRCERYQP</sequence>
<dbReference type="GO" id="GO:0001771">
    <property type="term" value="P:immunological synapse formation"/>
    <property type="evidence" value="ECO:0007669"/>
    <property type="project" value="TreeGrafter"/>
</dbReference>
<dbReference type="GO" id="GO:0001913">
    <property type="term" value="P:T cell mediated cytotoxicity"/>
    <property type="evidence" value="ECO:0007669"/>
    <property type="project" value="TreeGrafter"/>
</dbReference>
<dbReference type="PROSITE" id="PS50004">
    <property type="entry name" value="C2"/>
    <property type="match status" value="1"/>
</dbReference>
<organism evidence="11 12">
    <name type="scientific">Tetraodon nigroviridis</name>
    <name type="common">Spotted green pufferfish</name>
    <name type="synonym">Chelonodon nigroviridis</name>
    <dbReference type="NCBI Taxonomy" id="99883"/>
    <lineage>
        <taxon>Eukaryota</taxon>
        <taxon>Metazoa</taxon>
        <taxon>Chordata</taxon>
        <taxon>Craniata</taxon>
        <taxon>Vertebrata</taxon>
        <taxon>Euteleostomi</taxon>
        <taxon>Actinopterygii</taxon>
        <taxon>Neopterygii</taxon>
        <taxon>Teleostei</taxon>
        <taxon>Neoteleostei</taxon>
        <taxon>Acanthomorphata</taxon>
        <taxon>Eupercaria</taxon>
        <taxon>Tetraodontiformes</taxon>
        <taxon>Tetradontoidea</taxon>
        <taxon>Tetraodontidae</taxon>
        <taxon>Tetraodon</taxon>
    </lineage>
</organism>
<feature type="domain" description="MACPF" evidence="10">
    <location>
        <begin position="30"/>
        <end position="375"/>
    </location>
</feature>
<comment type="subcellular location">
    <subcellularLocation>
        <location evidence="1">Membrane</location>
    </subcellularLocation>
    <subcellularLocation>
        <location evidence="2">Secreted</location>
    </subcellularLocation>
</comment>
<name>H3CS64_TETNG</name>
<dbReference type="GO" id="GO:0051607">
    <property type="term" value="P:defense response to virus"/>
    <property type="evidence" value="ECO:0007669"/>
    <property type="project" value="TreeGrafter"/>
</dbReference>
<evidence type="ECO:0000256" key="7">
    <source>
        <dbReference type="ARBA" id="ARBA00023157"/>
    </source>
</evidence>
<feature type="chain" id="PRO_5003582574" description="Perforin-1-like" evidence="8">
    <location>
        <begin position="21"/>
        <end position="514"/>
    </location>
</feature>
<dbReference type="OMA" id="HIYGTHY"/>
<keyword evidence="7" id="KW-1015">Disulfide bond</keyword>
<keyword evidence="5" id="KW-0204">Cytolysis</keyword>
<evidence type="ECO:0000256" key="5">
    <source>
        <dbReference type="ARBA" id="ARBA00022852"/>
    </source>
</evidence>
<dbReference type="GeneTree" id="ENSGT00530000063725"/>
<evidence type="ECO:0000256" key="4">
    <source>
        <dbReference type="ARBA" id="ARBA00022525"/>
    </source>
</evidence>
<dbReference type="GO" id="GO:0016020">
    <property type="term" value="C:membrane"/>
    <property type="evidence" value="ECO:0007669"/>
    <property type="project" value="UniProtKB-SubCell"/>
</dbReference>
<reference evidence="11" key="3">
    <citation type="submission" date="2025-09" db="UniProtKB">
        <authorList>
            <consortium name="Ensembl"/>
        </authorList>
    </citation>
    <scope>IDENTIFICATION</scope>
</reference>
<keyword evidence="8" id="KW-0732">Signal</keyword>
<evidence type="ECO:0000256" key="1">
    <source>
        <dbReference type="ARBA" id="ARBA00004370"/>
    </source>
</evidence>
<accession>H3CS64</accession>
<reference evidence="12" key="1">
    <citation type="journal article" date="2004" name="Nature">
        <title>Genome duplication in the teleost fish Tetraodon nigroviridis reveals the early vertebrate proto-karyotype.</title>
        <authorList>
            <person name="Jaillon O."/>
            <person name="Aury J.-M."/>
            <person name="Brunet F."/>
            <person name="Petit J.-L."/>
            <person name="Stange-Thomann N."/>
            <person name="Mauceli E."/>
            <person name="Bouneau L."/>
            <person name="Fischer C."/>
            <person name="Ozouf-Costaz C."/>
            <person name="Bernot A."/>
            <person name="Nicaud S."/>
            <person name="Jaffe D."/>
            <person name="Fisher S."/>
            <person name="Lutfalla G."/>
            <person name="Dossat C."/>
            <person name="Segurens B."/>
            <person name="Dasilva C."/>
            <person name="Salanoubat M."/>
            <person name="Levy M."/>
            <person name="Boudet N."/>
            <person name="Castellano S."/>
            <person name="Anthouard V."/>
            <person name="Jubin C."/>
            <person name="Castelli V."/>
            <person name="Katinka M."/>
            <person name="Vacherie B."/>
            <person name="Biemont C."/>
            <person name="Skalli Z."/>
            <person name="Cattolico L."/>
            <person name="Poulain J."/>
            <person name="De Berardinis V."/>
            <person name="Cruaud C."/>
            <person name="Duprat S."/>
            <person name="Brottier P."/>
            <person name="Coutanceau J.-P."/>
            <person name="Gouzy J."/>
            <person name="Parra G."/>
            <person name="Lardier G."/>
            <person name="Chapple C."/>
            <person name="McKernan K.J."/>
            <person name="McEwan P."/>
            <person name="Bosak S."/>
            <person name="Kellis M."/>
            <person name="Volff J.-N."/>
            <person name="Guigo R."/>
            <person name="Zody M.C."/>
            <person name="Mesirov J."/>
            <person name="Lindblad-Toh K."/>
            <person name="Birren B."/>
            <person name="Nusbaum C."/>
            <person name="Kahn D."/>
            <person name="Robinson-Rechavi M."/>
            <person name="Laudet V."/>
            <person name="Schachter V."/>
            <person name="Quetier F."/>
            <person name="Saurin W."/>
            <person name="Scarpelli C."/>
            <person name="Wincker P."/>
            <person name="Lander E.S."/>
            <person name="Weissenbach J."/>
            <person name="Roest Crollius H."/>
        </authorList>
    </citation>
    <scope>NUCLEOTIDE SEQUENCE [LARGE SCALE GENOMIC DNA]</scope>
</reference>
<dbReference type="Pfam" id="PF00168">
    <property type="entry name" value="C2"/>
    <property type="match status" value="1"/>
</dbReference>
<protein>
    <recommendedName>
        <fullName evidence="13">Perforin-1-like</fullName>
    </recommendedName>
</protein>
<dbReference type="AlphaFoldDB" id="H3CS64"/>
<dbReference type="GO" id="GO:0005576">
    <property type="term" value="C:extracellular region"/>
    <property type="evidence" value="ECO:0007669"/>
    <property type="project" value="UniProtKB-SubCell"/>
</dbReference>
<evidence type="ECO:0000313" key="11">
    <source>
        <dbReference type="Ensembl" id="ENSTNIP00000011098.1"/>
    </source>
</evidence>
<dbReference type="GO" id="GO:0022829">
    <property type="term" value="F:wide pore channel activity"/>
    <property type="evidence" value="ECO:0007669"/>
    <property type="project" value="TreeGrafter"/>
</dbReference>
<keyword evidence="6" id="KW-0472">Membrane</keyword>
<dbReference type="PROSITE" id="PS00279">
    <property type="entry name" value="MACPF_1"/>
    <property type="match status" value="1"/>
</dbReference>
<proteinExistence type="inferred from homology"/>
<evidence type="ECO:0000259" key="9">
    <source>
        <dbReference type="PROSITE" id="PS50004"/>
    </source>
</evidence>
<dbReference type="InterPro" id="IPR000008">
    <property type="entry name" value="C2_dom"/>
</dbReference>
<dbReference type="PANTHER" id="PTHR46096:SF1">
    <property type="entry name" value="PERFORIN 1.5"/>
    <property type="match status" value="1"/>
</dbReference>
<dbReference type="SUPFAM" id="SSF49562">
    <property type="entry name" value="C2 domain (Calcium/lipid-binding domain, CaLB)"/>
    <property type="match status" value="1"/>
</dbReference>
<dbReference type="Ensembl" id="ENSTNIT00000011280.1">
    <property type="protein sequence ID" value="ENSTNIP00000011098.1"/>
    <property type="gene ID" value="ENSTNIG00000008268.1"/>
</dbReference>
<dbReference type="InterPro" id="IPR035892">
    <property type="entry name" value="C2_domain_sf"/>
</dbReference>
<dbReference type="Gene3D" id="2.60.40.150">
    <property type="entry name" value="C2 domain"/>
    <property type="match status" value="1"/>
</dbReference>
<dbReference type="InterPro" id="IPR052784">
    <property type="entry name" value="Perforin-1_pore-forming"/>
</dbReference>
<dbReference type="SMART" id="SM00239">
    <property type="entry name" value="C2"/>
    <property type="match status" value="1"/>
</dbReference>
<dbReference type="GO" id="GO:0031640">
    <property type="term" value="P:killing of cells of another organism"/>
    <property type="evidence" value="ECO:0007669"/>
    <property type="project" value="UniProtKB-KW"/>
</dbReference>
<dbReference type="PANTHER" id="PTHR46096">
    <property type="entry name" value="PERFORIN-1"/>
    <property type="match status" value="1"/>
</dbReference>
<evidence type="ECO:0000313" key="12">
    <source>
        <dbReference type="Proteomes" id="UP000007303"/>
    </source>
</evidence>
<evidence type="ECO:0000259" key="10">
    <source>
        <dbReference type="PROSITE" id="PS51412"/>
    </source>
</evidence>
<evidence type="ECO:0000256" key="3">
    <source>
        <dbReference type="ARBA" id="ARBA00009214"/>
    </source>
</evidence>
<dbReference type="PROSITE" id="PS51412">
    <property type="entry name" value="MACPF_2"/>
    <property type="match status" value="1"/>
</dbReference>